<dbReference type="Proteomes" id="UP000270021">
    <property type="component" value="Chromosome"/>
</dbReference>
<evidence type="ECO:0000256" key="1">
    <source>
        <dbReference type="SAM" id="MobiDB-lite"/>
    </source>
</evidence>
<evidence type="ECO:0000313" key="4">
    <source>
        <dbReference type="EMBL" id="AZN29588.1"/>
    </source>
</evidence>
<dbReference type="AlphaFoldDB" id="A0A3Q8WSY3"/>
<sequence>MKRVLAAAMMVSLVAACTSTTDETPTSTEPTDTATTSETTTPAAPTTPEETEDETTAPTDDESAPADTIDGSGLTTDPTQSDSFPDLLGQFLPIEARVGGHGNYDRVVVEYDEDEGELSWSASYEDEPIQDGSGLPVDMAGQKFLTVVVSGVRYPDEGEATEGINVTGLNQATVVEDVHVDYPFEGMHMIFVGVDEEHPYRVQVFNDPERIVIDILHD</sequence>
<dbReference type="InterPro" id="IPR056303">
    <property type="entry name" value="AMIN-like"/>
</dbReference>
<dbReference type="PROSITE" id="PS51257">
    <property type="entry name" value="PROKAR_LIPOPROTEIN"/>
    <property type="match status" value="1"/>
</dbReference>
<reference evidence="4 5" key="1">
    <citation type="submission" date="2018-12" db="EMBL/GenBank/DDBJ databases">
        <title>Complete genome sequence of Flaviflexus salsibiostraticola KCTC 33148.</title>
        <authorList>
            <person name="Bae J.-W."/>
        </authorList>
    </citation>
    <scope>NUCLEOTIDE SEQUENCE [LARGE SCALE GENOMIC DNA]</scope>
    <source>
        <strain evidence="4 5">KCTC 33148</strain>
    </source>
</reference>
<accession>A0A3Q8WSY3</accession>
<name>A0A3Q8WSY3_9ACTO</name>
<evidence type="ECO:0000313" key="5">
    <source>
        <dbReference type="Proteomes" id="UP000270021"/>
    </source>
</evidence>
<dbReference type="EMBL" id="CP034438">
    <property type="protein sequence ID" value="AZN29588.1"/>
    <property type="molecule type" value="Genomic_DNA"/>
</dbReference>
<keyword evidence="2" id="KW-0732">Signal</keyword>
<feature type="signal peptide" evidence="2">
    <location>
        <begin position="1"/>
        <end position="21"/>
    </location>
</feature>
<dbReference type="KEGG" id="fsl:EJO69_04145"/>
<feature type="domain" description="AMIN-like" evidence="3">
    <location>
        <begin position="95"/>
        <end position="217"/>
    </location>
</feature>
<evidence type="ECO:0000259" key="3">
    <source>
        <dbReference type="Pfam" id="PF24837"/>
    </source>
</evidence>
<feature type="region of interest" description="Disordered" evidence="1">
    <location>
        <begin position="18"/>
        <end position="84"/>
    </location>
</feature>
<dbReference type="OrthoDB" id="3393679at2"/>
<feature type="chain" id="PRO_5018552135" description="AMIN-like domain-containing protein" evidence="2">
    <location>
        <begin position="22"/>
        <end position="218"/>
    </location>
</feature>
<gene>
    <name evidence="4" type="ORF">EJO69_04145</name>
</gene>
<evidence type="ECO:0000256" key="2">
    <source>
        <dbReference type="SAM" id="SignalP"/>
    </source>
</evidence>
<feature type="compositionally biased region" description="Acidic residues" evidence="1">
    <location>
        <begin position="49"/>
        <end position="64"/>
    </location>
</feature>
<feature type="compositionally biased region" description="Low complexity" evidence="1">
    <location>
        <begin position="18"/>
        <end position="48"/>
    </location>
</feature>
<keyword evidence="5" id="KW-1185">Reference proteome</keyword>
<protein>
    <recommendedName>
        <fullName evidence="3">AMIN-like domain-containing protein</fullName>
    </recommendedName>
</protein>
<proteinExistence type="predicted"/>
<organism evidence="4 5">
    <name type="scientific">Flaviflexus salsibiostraticola</name>
    <dbReference type="NCBI Taxonomy" id="1282737"/>
    <lineage>
        <taxon>Bacteria</taxon>
        <taxon>Bacillati</taxon>
        <taxon>Actinomycetota</taxon>
        <taxon>Actinomycetes</taxon>
        <taxon>Actinomycetales</taxon>
        <taxon>Actinomycetaceae</taxon>
        <taxon>Flaviflexus</taxon>
    </lineage>
</organism>
<dbReference type="RefSeq" id="WP_126039584.1">
    <property type="nucleotide sequence ID" value="NZ_CP034438.1"/>
</dbReference>
<dbReference type="Pfam" id="PF24837">
    <property type="entry name" value="AMIN-like"/>
    <property type="match status" value="1"/>
</dbReference>
<feature type="compositionally biased region" description="Polar residues" evidence="1">
    <location>
        <begin position="73"/>
        <end position="83"/>
    </location>
</feature>